<dbReference type="GO" id="GO:0005634">
    <property type="term" value="C:nucleus"/>
    <property type="evidence" value="ECO:0007669"/>
    <property type="project" value="UniProtKB-SubCell"/>
</dbReference>
<name>A0A834G049_RHOSS</name>
<evidence type="ECO:0000313" key="7">
    <source>
        <dbReference type="EMBL" id="KAF7121414.1"/>
    </source>
</evidence>
<keyword evidence="8" id="KW-1185">Reference proteome</keyword>
<keyword evidence="3" id="KW-0238">DNA-binding</keyword>
<comment type="caution">
    <text evidence="7">The sequence shown here is derived from an EMBL/GenBank/DDBJ whole genome shotgun (WGS) entry which is preliminary data.</text>
</comment>
<keyword evidence="5" id="KW-0539">Nucleus</keyword>
<comment type="subcellular location">
    <subcellularLocation>
        <location evidence="1">Nucleus</location>
    </subcellularLocation>
</comment>
<sequence>MAENVDIGADAGDLNVQQQEEEVAAAEEHPADEGPEPVFLFEVFLIQGDVEMDTLLIPRELASDHFPPLLNRYTYSEHIQITEPEGLISDVQVGFLAVESAFVIADDWWKEYVNRNGLRPLDAILFFRHVPGAPNNHFLVGFVRRTDQQNMNVPEFRTQNFLFHLSFTHWANTVRLVSIPTEEVRHHFPAIGIPSESVGKARLHFTGALNNEWPVTMILAPTPTTVHHMMTLSDKFVTENNLKVGDLIEFYKPLRPLHSRHFLIKVAEGAGQMLEQGQGSGSAAKDGDGDNDGDGTGGGGNRKGNKKGIRGRGKRHRDGGSSGGRSKRQKTRSMRKIYGAN</sequence>
<feature type="compositionally biased region" description="Basic residues" evidence="6">
    <location>
        <begin position="303"/>
        <end position="317"/>
    </location>
</feature>
<dbReference type="Proteomes" id="UP000626092">
    <property type="component" value="Unassembled WGS sequence"/>
</dbReference>
<reference evidence="7" key="1">
    <citation type="submission" date="2019-11" db="EMBL/GenBank/DDBJ databases">
        <authorList>
            <person name="Liu Y."/>
            <person name="Hou J."/>
            <person name="Li T.-Q."/>
            <person name="Guan C.-H."/>
            <person name="Wu X."/>
            <person name="Wu H.-Z."/>
            <person name="Ling F."/>
            <person name="Zhang R."/>
            <person name="Shi X.-G."/>
            <person name="Ren J.-P."/>
            <person name="Chen E.-F."/>
            <person name="Sun J.-M."/>
        </authorList>
    </citation>
    <scope>NUCLEOTIDE SEQUENCE</scope>
    <source>
        <strain evidence="7">Adult_tree_wgs_1</strain>
        <tissue evidence="7">Leaves</tissue>
    </source>
</reference>
<dbReference type="InterPro" id="IPR015300">
    <property type="entry name" value="DNA-bd_pseudobarrel_sf"/>
</dbReference>
<evidence type="ECO:0000256" key="5">
    <source>
        <dbReference type="ARBA" id="ARBA00023242"/>
    </source>
</evidence>
<keyword evidence="4" id="KW-0804">Transcription</keyword>
<organism evidence="7 8">
    <name type="scientific">Rhododendron simsii</name>
    <name type="common">Sims's rhododendron</name>
    <dbReference type="NCBI Taxonomy" id="118357"/>
    <lineage>
        <taxon>Eukaryota</taxon>
        <taxon>Viridiplantae</taxon>
        <taxon>Streptophyta</taxon>
        <taxon>Embryophyta</taxon>
        <taxon>Tracheophyta</taxon>
        <taxon>Spermatophyta</taxon>
        <taxon>Magnoliopsida</taxon>
        <taxon>eudicotyledons</taxon>
        <taxon>Gunneridae</taxon>
        <taxon>Pentapetalae</taxon>
        <taxon>asterids</taxon>
        <taxon>Ericales</taxon>
        <taxon>Ericaceae</taxon>
        <taxon>Ericoideae</taxon>
        <taxon>Rhodoreae</taxon>
        <taxon>Rhododendron</taxon>
    </lineage>
</organism>
<dbReference type="EMBL" id="WJXA01000013">
    <property type="protein sequence ID" value="KAF7121414.1"/>
    <property type="molecule type" value="Genomic_DNA"/>
</dbReference>
<feature type="region of interest" description="Disordered" evidence="6">
    <location>
        <begin position="1"/>
        <end position="33"/>
    </location>
</feature>
<accession>A0A834G049</accession>
<evidence type="ECO:0000256" key="2">
    <source>
        <dbReference type="ARBA" id="ARBA00023015"/>
    </source>
</evidence>
<evidence type="ECO:0000256" key="6">
    <source>
        <dbReference type="SAM" id="MobiDB-lite"/>
    </source>
</evidence>
<feature type="compositionally biased region" description="Basic residues" evidence="6">
    <location>
        <begin position="325"/>
        <end position="335"/>
    </location>
</feature>
<dbReference type="Gene3D" id="2.40.330.10">
    <property type="entry name" value="DNA-binding pseudobarrel domain"/>
    <property type="match status" value="2"/>
</dbReference>
<dbReference type="OrthoDB" id="1588403at2759"/>
<keyword evidence="2" id="KW-0805">Transcription regulation</keyword>
<evidence type="ECO:0000256" key="4">
    <source>
        <dbReference type="ARBA" id="ARBA00023163"/>
    </source>
</evidence>
<gene>
    <name evidence="7" type="ORF">RHSIM_Rhsim13G0049100</name>
</gene>
<evidence type="ECO:0000256" key="1">
    <source>
        <dbReference type="ARBA" id="ARBA00004123"/>
    </source>
</evidence>
<evidence type="ECO:0000313" key="8">
    <source>
        <dbReference type="Proteomes" id="UP000626092"/>
    </source>
</evidence>
<dbReference type="AlphaFoldDB" id="A0A834G049"/>
<dbReference type="SUPFAM" id="SSF101936">
    <property type="entry name" value="DNA-binding pseudobarrel domain"/>
    <property type="match status" value="2"/>
</dbReference>
<feature type="region of interest" description="Disordered" evidence="6">
    <location>
        <begin position="275"/>
        <end position="341"/>
    </location>
</feature>
<dbReference type="GO" id="GO:0003677">
    <property type="term" value="F:DNA binding"/>
    <property type="evidence" value="ECO:0007669"/>
    <property type="project" value="UniProtKB-KW"/>
</dbReference>
<protein>
    <submittedName>
        <fullName evidence="7">Uncharacterized protein</fullName>
    </submittedName>
</protein>
<proteinExistence type="predicted"/>
<evidence type="ECO:0000256" key="3">
    <source>
        <dbReference type="ARBA" id="ARBA00023125"/>
    </source>
</evidence>